<evidence type="ECO:0000313" key="1">
    <source>
        <dbReference type="EMBL" id="MET3589832.1"/>
    </source>
</evidence>
<sequence length="45" mass="5068">MSGLKIFLIALLNVFITDEHFNGLIYSPVKRLLFPSLANQHPTPT</sequence>
<evidence type="ECO:0000313" key="2">
    <source>
        <dbReference type="Proteomes" id="UP001549086"/>
    </source>
</evidence>
<organism evidence="1 2">
    <name type="scientific">Bartonella silvatica</name>
    <dbReference type="NCBI Taxonomy" id="357760"/>
    <lineage>
        <taxon>Bacteria</taxon>
        <taxon>Pseudomonadati</taxon>
        <taxon>Pseudomonadota</taxon>
        <taxon>Alphaproteobacteria</taxon>
        <taxon>Hyphomicrobiales</taxon>
        <taxon>Bartonellaceae</taxon>
        <taxon>Bartonella</taxon>
    </lineage>
</organism>
<protein>
    <submittedName>
        <fullName evidence="1">Uncharacterized protein</fullName>
    </submittedName>
</protein>
<reference evidence="1 2" key="1">
    <citation type="submission" date="2024-06" db="EMBL/GenBank/DDBJ databases">
        <title>Genomic Encyclopedia of Type Strains, Phase IV (KMG-IV): sequencing the most valuable type-strain genomes for metagenomic binning, comparative biology and taxonomic classification.</title>
        <authorList>
            <person name="Goeker M."/>
        </authorList>
    </citation>
    <scope>NUCLEOTIDE SEQUENCE [LARGE SCALE GENOMIC DNA]</scope>
    <source>
        <strain evidence="1 2">DSM 23649</strain>
    </source>
</reference>
<name>A0ABV2HHG0_9HYPH</name>
<dbReference type="EMBL" id="JBEPLI010000007">
    <property type="protein sequence ID" value="MET3589832.1"/>
    <property type="molecule type" value="Genomic_DNA"/>
</dbReference>
<gene>
    <name evidence="1" type="ORF">ABID23_000919</name>
</gene>
<comment type="caution">
    <text evidence="1">The sequence shown here is derived from an EMBL/GenBank/DDBJ whole genome shotgun (WGS) entry which is preliminary data.</text>
</comment>
<accession>A0ABV2HHG0</accession>
<dbReference type="RefSeq" id="WP_354189710.1">
    <property type="nucleotide sequence ID" value="NZ_JBEPLI010000007.1"/>
</dbReference>
<keyword evidence="2" id="KW-1185">Reference proteome</keyword>
<dbReference type="Proteomes" id="UP001549086">
    <property type="component" value="Unassembled WGS sequence"/>
</dbReference>
<proteinExistence type="predicted"/>